<evidence type="ECO:0000313" key="2">
    <source>
        <dbReference type="Proteomes" id="UP000800094"/>
    </source>
</evidence>
<dbReference type="RefSeq" id="XP_033676739.1">
    <property type="nucleotide sequence ID" value="XM_033820251.1"/>
</dbReference>
<accession>A0A6A6HU87</accession>
<dbReference type="Proteomes" id="UP000800094">
    <property type="component" value="Unassembled WGS sequence"/>
</dbReference>
<organism evidence="1 2">
    <name type="scientific">Trematosphaeria pertusa</name>
    <dbReference type="NCBI Taxonomy" id="390896"/>
    <lineage>
        <taxon>Eukaryota</taxon>
        <taxon>Fungi</taxon>
        <taxon>Dikarya</taxon>
        <taxon>Ascomycota</taxon>
        <taxon>Pezizomycotina</taxon>
        <taxon>Dothideomycetes</taxon>
        <taxon>Pleosporomycetidae</taxon>
        <taxon>Pleosporales</taxon>
        <taxon>Massarineae</taxon>
        <taxon>Trematosphaeriaceae</taxon>
        <taxon>Trematosphaeria</taxon>
    </lineage>
</organism>
<reference evidence="1" key="1">
    <citation type="journal article" date="2020" name="Stud. Mycol.">
        <title>101 Dothideomycetes genomes: a test case for predicting lifestyles and emergence of pathogens.</title>
        <authorList>
            <person name="Haridas S."/>
            <person name="Albert R."/>
            <person name="Binder M."/>
            <person name="Bloem J."/>
            <person name="Labutti K."/>
            <person name="Salamov A."/>
            <person name="Andreopoulos B."/>
            <person name="Baker S."/>
            <person name="Barry K."/>
            <person name="Bills G."/>
            <person name="Bluhm B."/>
            <person name="Cannon C."/>
            <person name="Castanera R."/>
            <person name="Culley D."/>
            <person name="Daum C."/>
            <person name="Ezra D."/>
            <person name="Gonzalez J."/>
            <person name="Henrissat B."/>
            <person name="Kuo A."/>
            <person name="Liang C."/>
            <person name="Lipzen A."/>
            <person name="Lutzoni F."/>
            <person name="Magnuson J."/>
            <person name="Mondo S."/>
            <person name="Nolan M."/>
            <person name="Ohm R."/>
            <person name="Pangilinan J."/>
            <person name="Park H.-J."/>
            <person name="Ramirez L."/>
            <person name="Alfaro M."/>
            <person name="Sun H."/>
            <person name="Tritt A."/>
            <person name="Yoshinaga Y."/>
            <person name="Zwiers L.-H."/>
            <person name="Turgeon B."/>
            <person name="Goodwin S."/>
            <person name="Spatafora J."/>
            <person name="Crous P."/>
            <person name="Grigoriev I."/>
        </authorList>
    </citation>
    <scope>NUCLEOTIDE SEQUENCE</scope>
    <source>
        <strain evidence="1">CBS 122368</strain>
    </source>
</reference>
<dbReference type="EMBL" id="ML987210">
    <property type="protein sequence ID" value="KAF2241735.1"/>
    <property type="molecule type" value="Genomic_DNA"/>
</dbReference>
<name>A0A6A6HU87_9PLEO</name>
<proteinExistence type="predicted"/>
<gene>
    <name evidence="1" type="ORF">BU26DRAFT_169644</name>
</gene>
<protein>
    <submittedName>
        <fullName evidence="1">Uncharacterized protein</fullName>
    </submittedName>
</protein>
<sequence length="154" mass="16652">MAEVLDAYFRTAVGELLALDLEGRYRVCVVGEVELRHLGWELAPWGRGSGPRLDAASSVQMPPCVGTEGRHFAGDSKAWRISLQLMPGYSIAACGTLPSAPYISLWDISTALHQHSPCAFNTHSISTKTTCSDLYRKLASNVQHICGPHAGSAR</sequence>
<dbReference type="AlphaFoldDB" id="A0A6A6HU87"/>
<dbReference type="GeneID" id="54573581"/>
<evidence type="ECO:0000313" key="1">
    <source>
        <dbReference type="EMBL" id="KAF2241735.1"/>
    </source>
</evidence>
<keyword evidence="2" id="KW-1185">Reference proteome</keyword>